<evidence type="ECO:0000313" key="15">
    <source>
        <dbReference type="EMBL" id="NVN30821.1"/>
    </source>
</evidence>
<comment type="pathway">
    <text evidence="11">Glycan degradation; trehalose degradation; D-glucose from alpha,alpha-trehalose: step 1/1.</text>
</comment>
<reference evidence="15 17" key="1">
    <citation type="submission" date="2020-06" db="EMBL/GenBank/DDBJ databases">
        <title>Description of novel acetic acid bacteria.</title>
        <authorList>
            <person name="Sombolestani A."/>
        </authorList>
    </citation>
    <scope>NUCLEOTIDE SEQUENCE [LARGE SCALE GENOMIC DNA]</scope>
    <source>
        <strain evidence="15 17">LMG 26838</strain>
    </source>
</reference>
<feature type="domain" description="Trehalase-like N-terminal" evidence="13">
    <location>
        <begin position="6"/>
        <end position="129"/>
    </location>
</feature>
<dbReference type="EMBL" id="JACHXV010000004">
    <property type="protein sequence ID" value="MBB3173363.1"/>
    <property type="molecule type" value="Genomic_DNA"/>
</dbReference>
<dbReference type="InterPro" id="IPR045582">
    <property type="entry name" value="Trehalase-like_N"/>
</dbReference>
<protein>
    <recommendedName>
        <fullName evidence="4">Trehalase</fullName>
        <ecNumber evidence="3">3.2.1.28</ecNumber>
    </recommendedName>
    <alternativeName>
        <fullName evidence="8">Alpha,alpha-trehalase</fullName>
    </alternativeName>
    <alternativeName>
        <fullName evidence="9">Alpha,alpha-trehalose glucohydrolase</fullName>
    </alternativeName>
</protein>
<evidence type="ECO:0000259" key="12">
    <source>
        <dbReference type="Pfam" id="PF00723"/>
    </source>
</evidence>
<keyword evidence="16" id="KW-1185">Reference proteome</keyword>
<dbReference type="AlphaFoldDB" id="A0A839UYC4"/>
<dbReference type="Proteomes" id="UP000565205">
    <property type="component" value="Unassembled WGS sequence"/>
</dbReference>
<evidence type="ECO:0000256" key="5">
    <source>
        <dbReference type="ARBA" id="ARBA00022801"/>
    </source>
</evidence>
<accession>A0A839UYC4</accession>
<comment type="catalytic activity">
    <reaction evidence="1">
        <text>alpha,alpha-trehalose + H2O = alpha-D-glucose + beta-D-glucose</text>
        <dbReference type="Rhea" id="RHEA:32675"/>
        <dbReference type="ChEBI" id="CHEBI:15377"/>
        <dbReference type="ChEBI" id="CHEBI:15903"/>
        <dbReference type="ChEBI" id="CHEBI:16551"/>
        <dbReference type="ChEBI" id="CHEBI:17925"/>
        <dbReference type="EC" id="3.2.1.28"/>
    </reaction>
</comment>
<comment type="cofactor">
    <cofactor evidence="10">
        <name>phosphate</name>
        <dbReference type="ChEBI" id="CHEBI:43474"/>
    </cofactor>
</comment>
<evidence type="ECO:0000256" key="6">
    <source>
        <dbReference type="ARBA" id="ARBA00023277"/>
    </source>
</evidence>
<dbReference type="PANTHER" id="PTHR31616">
    <property type="entry name" value="TREHALASE"/>
    <property type="match status" value="1"/>
</dbReference>
<dbReference type="FunFam" id="1.50.10.10:FF:000005">
    <property type="entry name" value="Glycosyl hydrolase, glucoamylase"/>
    <property type="match status" value="1"/>
</dbReference>
<evidence type="ECO:0000256" key="8">
    <source>
        <dbReference type="ARBA" id="ARBA00030473"/>
    </source>
</evidence>
<dbReference type="PANTHER" id="PTHR31616:SF0">
    <property type="entry name" value="GLUCAN 1,4-ALPHA-GLUCOSIDASE"/>
    <property type="match status" value="1"/>
</dbReference>
<dbReference type="GO" id="GO:0004555">
    <property type="term" value="F:alpha,alpha-trehalase activity"/>
    <property type="evidence" value="ECO:0007669"/>
    <property type="project" value="UniProtKB-EC"/>
</dbReference>
<evidence type="ECO:0000256" key="3">
    <source>
        <dbReference type="ARBA" id="ARBA00012757"/>
    </source>
</evidence>
<gene>
    <name evidence="14" type="ORF">FHR90_001186</name>
    <name evidence="15" type="ORF">HUK83_10815</name>
</gene>
<keyword evidence="7 14" id="KW-0326">Glycosidase</keyword>
<dbReference type="Gene3D" id="1.50.10.10">
    <property type="match status" value="1"/>
</dbReference>
<comment type="caution">
    <text evidence="14">The sequence shown here is derived from an EMBL/GenBank/DDBJ whole genome shotgun (WGS) entry which is preliminary data.</text>
</comment>
<evidence type="ECO:0000256" key="4">
    <source>
        <dbReference type="ARBA" id="ARBA00019905"/>
    </source>
</evidence>
<dbReference type="Pfam" id="PF19291">
    <property type="entry name" value="TREH_N"/>
    <property type="match status" value="1"/>
</dbReference>
<dbReference type="InterPro" id="IPR011613">
    <property type="entry name" value="GH15-like"/>
</dbReference>
<dbReference type="InterPro" id="IPR012341">
    <property type="entry name" value="6hp_glycosidase-like_sf"/>
</dbReference>
<evidence type="ECO:0000256" key="1">
    <source>
        <dbReference type="ARBA" id="ARBA00001576"/>
    </source>
</evidence>
<proteinExistence type="inferred from homology"/>
<evidence type="ECO:0000313" key="17">
    <source>
        <dbReference type="Proteomes" id="UP000565205"/>
    </source>
</evidence>
<evidence type="ECO:0000256" key="2">
    <source>
        <dbReference type="ARBA" id="ARBA00006188"/>
    </source>
</evidence>
<dbReference type="SUPFAM" id="SSF48208">
    <property type="entry name" value="Six-hairpin glycosidases"/>
    <property type="match status" value="1"/>
</dbReference>
<dbReference type="EC" id="3.2.1.28" evidence="3"/>
<evidence type="ECO:0000259" key="13">
    <source>
        <dbReference type="Pfam" id="PF19291"/>
    </source>
</evidence>
<dbReference type="RefSeq" id="WP_176624663.1">
    <property type="nucleotide sequence ID" value="NZ_JABXXQ010000225.1"/>
</dbReference>
<dbReference type="GO" id="GO:0005993">
    <property type="term" value="P:trehalose catabolic process"/>
    <property type="evidence" value="ECO:0007669"/>
    <property type="project" value="UniProtKB-ARBA"/>
</dbReference>
<evidence type="ECO:0000313" key="16">
    <source>
        <dbReference type="Proteomes" id="UP000557688"/>
    </source>
</evidence>
<keyword evidence="5 14" id="KW-0378">Hydrolase</keyword>
<evidence type="ECO:0000256" key="10">
    <source>
        <dbReference type="ARBA" id="ARBA00053030"/>
    </source>
</evidence>
<feature type="domain" description="GH15-like" evidence="12">
    <location>
        <begin position="224"/>
        <end position="587"/>
    </location>
</feature>
<evidence type="ECO:0000256" key="7">
    <source>
        <dbReference type="ARBA" id="ARBA00023295"/>
    </source>
</evidence>
<reference evidence="14 16" key="2">
    <citation type="submission" date="2020-08" db="EMBL/GenBank/DDBJ databases">
        <title>Genomic Encyclopedia of Type Strains, Phase III (KMG-III): the genomes of soil and plant-associated and newly described type strains.</title>
        <authorList>
            <person name="Whitman W."/>
        </authorList>
    </citation>
    <scope>NUCLEOTIDE SEQUENCE [LARGE SCALE GENOMIC DNA]</scope>
    <source>
        <strain evidence="14 16">CECT 8088</strain>
    </source>
</reference>
<organism evidence="14 16">
    <name type="scientific">Endobacter medicaginis</name>
    <dbReference type="NCBI Taxonomy" id="1181271"/>
    <lineage>
        <taxon>Bacteria</taxon>
        <taxon>Pseudomonadati</taxon>
        <taxon>Pseudomonadota</taxon>
        <taxon>Alphaproteobacteria</taxon>
        <taxon>Acetobacterales</taxon>
        <taxon>Acetobacteraceae</taxon>
        <taxon>Endobacter</taxon>
    </lineage>
</organism>
<dbReference type="Proteomes" id="UP000557688">
    <property type="component" value="Unassembled WGS sequence"/>
</dbReference>
<dbReference type="Pfam" id="PF00723">
    <property type="entry name" value="Glyco_hydro_15"/>
    <property type="match status" value="1"/>
</dbReference>
<comment type="similarity">
    <text evidence="2">Belongs to the glycosyl hydrolase 15 family.</text>
</comment>
<evidence type="ECO:0000313" key="14">
    <source>
        <dbReference type="EMBL" id="MBB3173363.1"/>
    </source>
</evidence>
<dbReference type="EMBL" id="JABXXQ010000225">
    <property type="protein sequence ID" value="NVN30821.1"/>
    <property type="molecule type" value="Genomic_DNA"/>
</dbReference>
<evidence type="ECO:0000256" key="11">
    <source>
        <dbReference type="ARBA" id="ARBA00060615"/>
    </source>
</evidence>
<evidence type="ECO:0000256" key="9">
    <source>
        <dbReference type="ARBA" id="ARBA00031637"/>
    </source>
</evidence>
<name>A0A839UYC4_9PROT</name>
<sequence>MSYRPLRIEDYALIGDCSSCALVGRNGSIDWLCWPRFDSPACMAALLGDDDNGRWQIAPADAEATATRTYADGGVVLETIFTTASGRVRLTDLMPVDAPRPSLIRIVEALDGTVAMRSELKLRFDYGVSVPWVSRLPGEEHAIACIAGPSMVVLRATTALAGEDMATIAEFSVAKGERHIFAMSWNDSHKSPPEPLDIPHLLSHTDDFWKQWSQRCTVQDGPYASEIRRSLVTLKAMTFAATGGIVAAPTTSLPEQLGGPRNWDYRYCWLRDAAITLFALIRGGYEEEATAWRDWLQRSIAGSPDQLQIMYGLSGERQLVEWEADWLAGYENSSPVRVGNAAAGQLQLDVYGEVSSALHLSRTNGMPGLGDGWKLQLNLLEHLETIWQDPDEGMWEVRGGRKPFTVSKAMCWLAFDRALKDMDKFGFDGPRERWSALRDEIHATVCREGIDPERNCFTQYFGGKGLDAGLLLLPLIGFLPASDPRITATIAAVETDLIEDGFVLRYRTDDGTDGLPGHEGAFLACTFWLVEVYAMSGRIDEARALYERLLGYGNDLGLFSEEYDTAAQRQVGNFPQAFTHVGLVSAGMRLRKALEGGSAKDMHH</sequence>
<dbReference type="InterPro" id="IPR008928">
    <property type="entry name" value="6-hairpin_glycosidase_sf"/>
</dbReference>
<keyword evidence="6" id="KW-0119">Carbohydrate metabolism</keyword>